<accession>A0A840G296</accession>
<evidence type="ECO:0000313" key="1">
    <source>
        <dbReference type="EMBL" id="MBB4248517.1"/>
    </source>
</evidence>
<evidence type="ECO:0000313" key="2">
    <source>
        <dbReference type="Proteomes" id="UP000587070"/>
    </source>
</evidence>
<protein>
    <submittedName>
        <fullName evidence="1">Uncharacterized protein</fullName>
    </submittedName>
</protein>
<reference evidence="1 2" key="1">
    <citation type="submission" date="2020-08" db="EMBL/GenBank/DDBJ databases">
        <title>Genome sequencing of Purple Non-Sulfur Bacteria from various extreme environments.</title>
        <authorList>
            <person name="Mayer M."/>
        </authorList>
    </citation>
    <scope>NUCLEOTIDE SEQUENCE [LARGE SCALE GENOMIC DNA]</scope>
    <source>
        <strain evidence="1 2">2761</strain>
    </source>
</reference>
<dbReference type="AlphaFoldDB" id="A0A840G296"/>
<keyword evidence="2" id="KW-1185">Reference proteome</keyword>
<gene>
    <name evidence="1" type="ORF">GGD90_002909</name>
</gene>
<proteinExistence type="predicted"/>
<organism evidence="1 2">
    <name type="scientific">Rhodocyclus tenuis</name>
    <name type="common">Rhodospirillum tenue</name>
    <dbReference type="NCBI Taxonomy" id="1066"/>
    <lineage>
        <taxon>Bacteria</taxon>
        <taxon>Pseudomonadati</taxon>
        <taxon>Pseudomonadota</taxon>
        <taxon>Betaproteobacteria</taxon>
        <taxon>Rhodocyclales</taxon>
        <taxon>Rhodocyclaceae</taxon>
        <taxon>Rhodocyclus</taxon>
    </lineage>
</organism>
<comment type="caution">
    <text evidence="1">The sequence shown here is derived from an EMBL/GenBank/DDBJ whole genome shotgun (WGS) entry which is preliminary data.</text>
</comment>
<dbReference type="EMBL" id="JACIGE010000011">
    <property type="protein sequence ID" value="MBB4248517.1"/>
    <property type="molecule type" value="Genomic_DNA"/>
</dbReference>
<dbReference type="Proteomes" id="UP000587070">
    <property type="component" value="Unassembled WGS sequence"/>
</dbReference>
<sequence>MKPREFKLTLPASAPNVVSLELARLRRYMRDLSPTYDPARDLRTRRFKAEAIRRKTGGFPGR</sequence>
<dbReference type="RefSeq" id="WP_153116336.1">
    <property type="nucleotide sequence ID" value="NZ_JACIGE010000011.1"/>
</dbReference>
<name>A0A840G296_RHOTE</name>